<accession>A0ABU7CHY3</accession>
<comment type="caution">
    <text evidence="3">The sequence shown here is derived from an EMBL/GenBank/DDBJ whole genome shotgun (WGS) entry which is preliminary data.</text>
</comment>
<evidence type="ECO:0000256" key="1">
    <source>
        <dbReference type="SAM" id="MobiDB-lite"/>
    </source>
</evidence>
<sequence>MLYHKHVITLWLYLGMLTVYLKAAEPSDLFFQDSKHRHTHTPKDYMLMFKCQLRTPPSFLSSRSCECPKRSLSPFLSAHHGPLGTGAVPQLHDRLNHCSSDVDTGENLPGLRHGAARGQKNRRQRE</sequence>
<name>A0ABU7CHY3_9TELE</name>
<evidence type="ECO:0000313" key="4">
    <source>
        <dbReference type="Proteomes" id="UP001345963"/>
    </source>
</evidence>
<dbReference type="EMBL" id="JAHUTI010090157">
    <property type="protein sequence ID" value="MED6261480.1"/>
    <property type="molecule type" value="Genomic_DNA"/>
</dbReference>
<evidence type="ECO:0000256" key="2">
    <source>
        <dbReference type="SAM" id="SignalP"/>
    </source>
</evidence>
<evidence type="ECO:0008006" key="5">
    <source>
        <dbReference type="Google" id="ProtNLM"/>
    </source>
</evidence>
<reference evidence="3 4" key="1">
    <citation type="submission" date="2021-07" db="EMBL/GenBank/DDBJ databases">
        <authorList>
            <person name="Palmer J.M."/>
        </authorList>
    </citation>
    <scope>NUCLEOTIDE SEQUENCE [LARGE SCALE GENOMIC DNA]</scope>
    <source>
        <strain evidence="3 4">AT_MEX2019</strain>
        <tissue evidence="3">Muscle</tissue>
    </source>
</reference>
<protein>
    <recommendedName>
        <fullName evidence="5">Secreted protein</fullName>
    </recommendedName>
</protein>
<feature type="signal peptide" evidence="2">
    <location>
        <begin position="1"/>
        <end position="23"/>
    </location>
</feature>
<feature type="region of interest" description="Disordered" evidence="1">
    <location>
        <begin position="94"/>
        <end position="126"/>
    </location>
</feature>
<keyword evidence="4" id="KW-1185">Reference proteome</keyword>
<keyword evidence="2" id="KW-0732">Signal</keyword>
<gene>
    <name evidence="3" type="ORF">ATANTOWER_005765</name>
</gene>
<evidence type="ECO:0000313" key="3">
    <source>
        <dbReference type="EMBL" id="MED6261480.1"/>
    </source>
</evidence>
<dbReference type="Proteomes" id="UP001345963">
    <property type="component" value="Unassembled WGS sequence"/>
</dbReference>
<organism evidence="3 4">
    <name type="scientific">Ataeniobius toweri</name>
    <dbReference type="NCBI Taxonomy" id="208326"/>
    <lineage>
        <taxon>Eukaryota</taxon>
        <taxon>Metazoa</taxon>
        <taxon>Chordata</taxon>
        <taxon>Craniata</taxon>
        <taxon>Vertebrata</taxon>
        <taxon>Euteleostomi</taxon>
        <taxon>Actinopterygii</taxon>
        <taxon>Neopterygii</taxon>
        <taxon>Teleostei</taxon>
        <taxon>Neoteleostei</taxon>
        <taxon>Acanthomorphata</taxon>
        <taxon>Ovalentaria</taxon>
        <taxon>Atherinomorphae</taxon>
        <taxon>Cyprinodontiformes</taxon>
        <taxon>Goodeidae</taxon>
        <taxon>Ataeniobius</taxon>
    </lineage>
</organism>
<feature type="chain" id="PRO_5047141703" description="Secreted protein" evidence="2">
    <location>
        <begin position="24"/>
        <end position="126"/>
    </location>
</feature>
<proteinExistence type="predicted"/>